<evidence type="ECO:0000313" key="2">
    <source>
        <dbReference type="Proteomes" id="UP000507470"/>
    </source>
</evidence>
<dbReference type="Proteomes" id="UP000507470">
    <property type="component" value="Unassembled WGS sequence"/>
</dbReference>
<dbReference type="Gene3D" id="2.120.10.30">
    <property type="entry name" value="TolB, C-terminal domain"/>
    <property type="match status" value="1"/>
</dbReference>
<sequence>MEILNIKEKEVHAEVTFKSPCSGLISKWEIYILVLNEGIVELDMSGKQLRTIDLGNNQDGILYITATKDGIYCIDCTENKVYCNSMTGENIWTFTNKSLVNVRGISVDGDQNVFVVGRVSKNMMVIQHDGKVSKMLLTESDGLINSWSIHFDKDKKLLLICCGEN</sequence>
<name>A0A6J7ZTH8_MYTCO</name>
<dbReference type="InterPro" id="IPR011042">
    <property type="entry name" value="6-blade_b-propeller_TolB-like"/>
</dbReference>
<dbReference type="OrthoDB" id="6144678at2759"/>
<gene>
    <name evidence="1" type="ORF">MCOR_76</name>
</gene>
<proteinExistence type="predicted"/>
<dbReference type="EMBL" id="CACVKT020000002">
    <property type="protein sequence ID" value="CAC5355066.1"/>
    <property type="molecule type" value="Genomic_DNA"/>
</dbReference>
<accession>A0A6J7ZTH8</accession>
<dbReference type="SUPFAM" id="SSF101898">
    <property type="entry name" value="NHL repeat"/>
    <property type="match status" value="1"/>
</dbReference>
<reference evidence="1 2" key="1">
    <citation type="submission" date="2020-06" db="EMBL/GenBank/DDBJ databases">
        <authorList>
            <person name="Li R."/>
            <person name="Bekaert M."/>
        </authorList>
    </citation>
    <scope>NUCLEOTIDE SEQUENCE [LARGE SCALE GENOMIC DNA]</scope>
    <source>
        <strain evidence="2">wild</strain>
    </source>
</reference>
<keyword evidence="2" id="KW-1185">Reference proteome</keyword>
<evidence type="ECO:0000313" key="1">
    <source>
        <dbReference type="EMBL" id="CAC5355066.1"/>
    </source>
</evidence>
<dbReference type="AlphaFoldDB" id="A0A6J7ZTH8"/>
<protein>
    <submittedName>
        <fullName evidence="1">Uncharacterized protein</fullName>
    </submittedName>
</protein>
<organism evidence="1 2">
    <name type="scientific">Mytilus coruscus</name>
    <name type="common">Sea mussel</name>
    <dbReference type="NCBI Taxonomy" id="42192"/>
    <lineage>
        <taxon>Eukaryota</taxon>
        <taxon>Metazoa</taxon>
        <taxon>Spiralia</taxon>
        <taxon>Lophotrochozoa</taxon>
        <taxon>Mollusca</taxon>
        <taxon>Bivalvia</taxon>
        <taxon>Autobranchia</taxon>
        <taxon>Pteriomorphia</taxon>
        <taxon>Mytilida</taxon>
        <taxon>Mytiloidea</taxon>
        <taxon>Mytilidae</taxon>
        <taxon>Mytilinae</taxon>
        <taxon>Mytilus</taxon>
    </lineage>
</organism>